<reference evidence="3" key="2">
    <citation type="submission" date="2025-09" db="UniProtKB">
        <authorList>
            <consortium name="Ensembl"/>
        </authorList>
    </citation>
    <scope>IDENTIFICATION</scope>
</reference>
<evidence type="ECO:0000256" key="2">
    <source>
        <dbReference type="SAM" id="SignalP"/>
    </source>
</evidence>
<evidence type="ECO:0000313" key="3">
    <source>
        <dbReference type="Ensembl" id="ENSCABP00000005082.1"/>
    </source>
</evidence>
<evidence type="ECO:0000313" key="4">
    <source>
        <dbReference type="Proteomes" id="UP000694404"/>
    </source>
</evidence>
<keyword evidence="2" id="KW-0732">Signal</keyword>
<dbReference type="AlphaFoldDB" id="A0A8C0IM82"/>
<dbReference type="PANTHER" id="PTHR23220:SF89">
    <property type="entry name" value="INTEGRIN ALPHA-3"/>
    <property type="match status" value="1"/>
</dbReference>
<dbReference type="GO" id="GO:0098609">
    <property type="term" value="P:cell-cell adhesion"/>
    <property type="evidence" value="ECO:0007669"/>
    <property type="project" value="TreeGrafter"/>
</dbReference>
<gene>
    <name evidence="3" type="primary">ITGA3</name>
</gene>
<dbReference type="GeneTree" id="ENSGT00940000157746"/>
<dbReference type="SMART" id="SM00191">
    <property type="entry name" value="Int_alpha"/>
    <property type="match status" value="1"/>
</dbReference>
<sequence length="163" mass="17314">GGPGPPSQSRAALVRLCLLWGALCSPGGAGFNLDTKFLILKRGGTEGSFFGFSVALHRQTDGQDRYLLLTGAPQDVATGTENATRTGAVYSCPLSVSMNDCERVDIEEKSEPRKNIIEDMWLGVTIASQRQPSGRVLVSVTCWDALRGLVGGAFKSLSITHGT</sequence>
<dbReference type="InterPro" id="IPR013519">
    <property type="entry name" value="Int_alpha_beta-p"/>
</dbReference>
<feature type="signal peptide" evidence="2">
    <location>
        <begin position="1"/>
        <end position="24"/>
    </location>
</feature>
<accession>A0A8C0IM82</accession>
<dbReference type="GO" id="GO:0009897">
    <property type="term" value="C:external side of plasma membrane"/>
    <property type="evidence" value="ECO:0007669"/>
    <property type="project" value="TreeGrafter"/>
</dbReference>
<dbReference type="InterPro" id="IPR028994">
    <property type="entry name" value="Integrin_alpha_N"/>
</dbReference>
<feature type="repeat" description="FG-GAP" evidence="1">
    <location>
        <begin position="36"/>
        <end position="101"/>
    </location>
</feature>
<dbReference type="GO" id="GO:0033627">
    <property type="term" value="P:cell adhesion mediated by integrin"/>
    <property type="evidence" value="ECO:0007669"/>
    <property type="project" value="TreeGrafter"/>
</dbReference>
<dbReference type="GO" id="GO:0005178">
    <property type="term" value="F:integrin binding"/>
    <property type="evidence" value="ECO:0007669"/>
    <property type="project" value="TreeGrafter"/>
</dbReference>
<dbReference type="PANTHER" id="PTHR23220">
    <property type="entry name" value="INTEGRIN ALPHA"/>
    <property type="match status" value="1"/>
</dbReference>
<reference evidence="3" key="1">
    <citation type="submission" date="2025-08" db="UniProtKB">
        <authorList>
            <consortium name="Ensembl"/>
        </authorList>
    </citation>
    <scope>IDENTIFICATION</scope>
</reference>
<dbReference type="Gene3D" id="2.130.10.130">
    <property type="entry name" value="Integrin alpha, N-terminal"/>
    <property type="match status" value="1"/>
</dbReference>
<dbReference type="GO" id="GO:0007229">
    <property type="term" value="P:integrin-mediated signaling pathway"/>
    <property type="evidence" value="ECO:0007669"/>
    <property type="project" value="TreeGrafter"/>
</dbReference>
<dbReference type="PROSITE" id="PS51470">
    <property type="entry name" value="FG_GAP"/>
    <property type="match status" value="1"/>
</dbReference>
<keyword evidence="4" id="KW-1185">Reference proteome</keyword>
<dbReference type="Ensembl" id="ENSCABT00000005528.1">
    <property type="protein sequence ID" value="ENSCABP00000005082.1"/>
    <property type="gene ID" value="ENSCABG00000003805.1"/>
</dbReference>
<dbReference type="Proteomes" id="UP000694404">
    <property type="component" value="Unplaced"/>
</dbReference>
<dbReference type="SUPFAM" id="SSF69318">
    <property type="entry name" value="Integrin alpha N-terminal domain"/>
    <property type="match status" value="1"/>
</dbReference>
<proteinExistence type="predicted"/>
<name>A0A8C0IM82_CHEAB</name>
<feature type="chain" id="PRO_5034868625" evidence="2">
    <location>
        <begin position="25"/>
        <end position="163"/>
    </location>
</feature>
<dbReference type="GO" id="GO:0007160">
    <property type="term" value="P:cell-matrix adhesion"/>
    <property type="evidence" value="ECO:0007669"/>
    <property type="project" value="TreeGrafter"/>
</dbReference>
<dbReference type="GO" id="GO:0008305">
    <property type="term" value="C:integrin complex"/>
    <property type="evidence" value="ECO:0007669"/>
    <property type="project" value="TreeGrafter"/>
</dbReference>
<protein>
    <submittedName>
        <fullName evidence="3">Integrin subunit alpha 3</fullName>
    </submittedName>
</protein>
<organism evidence="3 4">
    <name type="scientific">Chelonoidis abingdonii</name>
    <name type="common">Abingdon island giant tortoise</name>
    <name type="synonym">Testudo abingdonii</name>
    <dbReference type="NCBI Taxonomy" id="106734"/>
    <lineage>
        <taxon>Eukaryota</taxon>
        <taxon>Metazoa</taxon>
        <taxon>Chordata</taxon>
        <taxon>Craniata</taxon>
        <taxon>Vertebrata</taxon>
        <taxon>Euteleostomi</taxon>
        <taxon>Archelosauria</taxon>
        <taxon>Testudinata</taxon>
        <taxon>Testudines</taxon>
        <taxon>Cryptodira</taxon>
        <taxon>Durocryptodira</taxon>
        <taxon>Testudinoidea</taxon>
        <taxon>Testudinidae</taxon>
        <taxon>Chelonoidis</taxon>
    </lineage>
</organism>
<dbReference type="GO" id="GO:0050900">
    <property type="term" value="P:leukocyte migration"/>
    <property type="evidence" value="ECO:0007669"/>
    <property type="project" value="TreeGrafter"/>
</dbReference>
<evidence type="ECO:0000256" key="1">
    <source>
        <dbReference type="PROSITE-ProRule" id="PRU00803"/>
    </source>
</evidence>